<organism evidence="1 2">
    <name type="scientific">Methanimicrococcus stummii</name>
    <dbReference type="NCBI Taxonomy" id="3028294"/>
    <lineage>
        <taxon>Archaea</taxon>
        <taxon>Methanobacteriati</taxon>
        <taxon>Methanobacteriota</taxon>
        <taxon>Stenosarchaea group</taxon>
        <taxon>Methanomicrobia</taxon>
        <taxon>Methanosarcinales</taxon>
        <taxon>Methanosarcinaceae</taxon>
        <taxon>Methanimicrococcus</taxon>
    </lineage>
</organism>
<evidence type="ECO:0000313" key="1">
    <source>
        <dbReference type="EMBL" id="WNY29389.1"/>
    </source>
</evidence>
<dbReference type="Proteomes" id="UP001302662">
    <property type="component" value="Chromosome"/>
</dbReference>
<keyword evidence="2" id="KW-1185">Reference proteome</keyword>
<dbReference type="RefSeq" id="WP_316559370.1">
    <property type="nucleotide sequence ID" value="NZ_CP131062.1"/>
</dbReference>
<gene>
    <name evidence="1" type="ORF">MmiEs2_16160</name>
</gene>
<accession>A0AA96ZXV1</accession>
<protein>
    <submittedName>
        <fullName evidence="1">Uncharacterized protein</fullName>
    </submittedName>
</protein>
<reference evidence="1 2" key="1">
    <citation type="submission" date="2023-07" db="EMBL/GenBank/DDBJ databases">
        <title>Closed genome sequence of Methanimicrococcus sp. Es2.</title>
        <authorList>
            <person name="Protasov E."/>
            <person name="Platt K."/>
            <person name="Reeh H."/>
            <person name="Poehlein A."/>
            <person name="Daniel R."/>
            <person name="Brune A."/>
        </authorList>
    </citation>
    <scope>NUCLEOTIDE SEQUENCE [LARGE SCALE GENOMIC DNA]</scope>
    <source>
        <strain evidence="1 2">Es2</strain>
    </source>
</reference>
<dbReference type="KEGG" id="mees:MmiEs2_16160"/>
<evidence type="ECO:0000313" key="2">
    <source>
        <dbReference type="Proteomes" id="UP001302662"/>
    </source>
</evidence>
<sequence length="62" mass="6663">MAKIKFILMTAVLFTALVLMSGTALAAGEIEVDQAYIDSYISHGGGGRRLMPISNGWTLITF</sequence>
<dbReference type="AlphaFoldDB" id="A0AA96ZXV1"/>
<proteinExistence type="predicted"/>
<name>A0AA96ZXV1_9EURY</name>
<dbReference type="GeneID" id="85198084"/>
<dbReference type="EMBL" id="CP131062">
    <property type="protein sequence ID" value="WNY29389.1"/>
    <property type="molecule type" value="Genomic_DNA"/>
</dbReference>